<dbReference type="InterPro" id="IPR044977">
    <property type="entry name" value="RLT1-3"/>
</dbReference>
<dbReference type="RefSeq" id="XP_013894691.1">
    <property type="nucleotide sequence ID" value="XM_014039237.1"/>
</dbReference>
<dbReference type="GeneID" id="25729640"/>
<dbReference type="SUPFAM" id="SSF46689">
    <property type="entry name" value="Homeodomain-like"/>
    <property type="match status" value="1"/>
</dbReference>
<dbReference type="PANTHER" id="PTHR36968:SF5">
    <property type="entry name" value="HOMEOBOX-DDT DOMAIN PROTEIN RLT2"/>
    <property type="match status" value="1"/>
</dbReference>
<name>A0A0D2M2Z2_9CHLO</name>
<feature type="compositionally biased region" description="Low complexity" evidence="4">
    <location>
        <begin position="193"/>
        <end position="203"/>
    </location>
</feature>
<dbReference type="SMART" id="SM00389">
    <property type="entry name" value="HOX"/>
    <property type="match status" value="1"/>
</dbReference>
<feature type="compositionally biased region" description="Low complexity" evidence="4">
    <location>
        <begin position="90"/>
        <end position="102"/>
    </location>
</feature>
<feature type="region of interest" description="Disordered" evidence="4">
    <location>
        <begin position="308"/>
        <end position="334"/>
    </location>
</feature>
<dbReference type="CDD" id="cd00086">
    <property type="entry name" value="homeodomain"/>
    <property type="match status" value="1"/>
</dbReference>
<dbReference type="GO" id="GO:0003677">
    <property type="term" value="F:DNA binding"/>
    <property type="evidence" value="ECO:0007669"/>
    <property type="project" value="UniProtKB-UniRule"/>
</dbReference>
<dbReference type="Proteomes" id="UP000054498">
    <property type="component" value="Unassembled WGS sequence"/>
</dbReference>
<keyword evidence="1 2" id="KW-0371">Homeobox</keyword>
<proteinExistence type="predicted"/>
<evidence type="ECO:0000256" key="1">
    <source>
        <dbReference type="PROSITE-ProRule" id="PRU00108"/>
    </source>
</evidence>
<comment type="subcellular location">
    <subcellularLocation>
        <location evidence="1 2">Nucleus</location>
    </subcellularLocation>
</comment>
<dbReference type="EMBL" id="KK103388">
    <property type="protein sequence ID" value="KIY95671.1"/>
    <property type="molecule type" value="Genomic_DNA"/>
</dbReference>
<keyword evidence="7" id="KW-1185">Reference proteome</keyword>
<feature type="compositionally biased region" description="Basic residues" evidence="4">
    <location>
        <begin position="63"/>
        <end position="72"/>
    </location>
</feature>
<evidence type="ECO:0000313" key="7">
    <source>
        <dbReference type="Proteomes" id="UP000054498"/>
    </source>
</evidence>
<dbReference type="Gene3D" id="1.10.10.60">
    <property type="entry name" value="Homeodomain-like"/>
    <property type="match status" value="1"/>
</dbReference>
<protein>
    <recommendedName>
        <fullName evidence="5">Homeobox domain-containing protein</fullName>
    </recommendedName>
</protein>
<sequence>MDGDDGGAPTGKTPAKPRQKTPLQKEVLEASYMINQNPTPDHCRALAQRIQLTEKEVRDWFSGRRRRVRKKEQKAAEAAGGGGASPPPGAAASGAAAAYAGTPQPPSRQPSTGAHGSGGGGGAPASAAAASPGAASGWQHHHQQQPWEADPLAGLTADEEAQLLELARQQLPQPLREDGPPLALRFDPPPPGANVGPAPTAAAGKRRAEGQAGPDGKRSRGGSVDGARTPVHESEGADWAAAAAAGGERGWAARAEAEARVAELEEQALQLQQLLESCADEAEAGRLRAELAQRQVALEEQRTLLAAPAPAADGAADRLAQQRAREVERQRATQ</sequence>
<dbReference type="PANTHER" id="PTHR36968">
    <property type="entry name" value="HOMEOBOX-DDT DOMAIN PROTEIN RLT2"/>
    <property type="match status" value="1"/>
</dbReference>
<feature type="compositionally biased region" description="Low complexity" evidence="4">
    <location>
        <begin position="163"/>
        <end position="186"/>
    </location>
</feature>
<dbReference type="InterPro" id="IPR001356">
    <property type="entry name" value="HD"/>
</dbReference>
<dbReference type="Pfam" id="PF00046">
    <property type="entry name" value="Homeodomain"/>
    <property type="match status" value="1"/>
</dbReference>
<organism evidence="6 7">
    <name type="scientific">Monoraphidium neglectum</name>
    <dbReference type="NCBI Taxonomy" id="145388"/>
    <lineage>
        <taxon>Eukaryota</taxon>
        <taxon>Viridiplantae</taxon>
        <taxon>Chlorophyta</taxon>
        <taxon>core chlorophytes</taxon>
        <taxon>Chlorophyceae</taxon>
        <taxon>CS clade</taxon>
        <taxon>Sphaeropleales</taxon>
        <taxon>Selenastraceae</taxon>
        <taxon>Monoraphidium</taxon>
    </lineage>
</organism>
<feature type="DNA-binding region" description="Homeobox" evidence="1">
    <location>
        <begin position="13"/>
        <end position="72"/>
    </location>
</feature>
<feature type="compositionally biased region" description="Basic and acidic residues" evidence="4">
    <location>
        <begin position="53"/>
        <end position="62"/>
    </location>
</feature>
<feature type="compositionally biased region" description="Low complexity" evidence="4">
    <location>
        <begin position="237"/>
        <end position="249"/>
    </location>
</feature>
<dbReference type="KEGG" id="mng:MNEG_12292"/>
<keyword evidence="1 2" id="KW-0238">DNA-binding</keyword>
<dbReference type="GO" id="GO:0006357">
    <property type="term" value="P:regulation of transcription by RNA polymerase II"/>
    <property type="evidence" value="ECO:0007669"/>
    <property type="project" value="InterPro"/>
</dbReference>
<accession>A0A0D2M2Z2</accession>
<feature type="coiled-coil region" evidence="3">
    <location>
        <begin position="252"/>
        <end position="281"/>
    </location>
</feature>
<feature type="region of interest" description="Disordered" evidence="4">
    <location>
        <begin position="53"/>
        <end position="249"/>
    </location>
</feature>
<feature type="compositionally biased region" description="Low complexity" evidence="4">
    <location>
        <begin position="124"/>
        <end position="137"/>
    </location>
</feature>
<reference evidence="6 7" key="1">
    <citation type="journal article" date="2013" name="BMC Genomics">
        <title>Reconstruction of the lipid metabolism for the microalga Monoraphidium neglectum from its genome sequence reveals characteristics suitable for biofuel production.</title>
        <authorList>
            <person name="Bogen C."/>
            <person name="Al-Dilaimi A."/>
            <person name="Albersmeier A."/>
            <person name="Wichmann J."/>
            <person name="Grundmann M."/>
            <person name="Rupp O."/>
            <person name="Lauersen K.J."/>
            <person name="Blifernez-Klassen O."/>
            <person name="Kalinowski J."/>
            <person name="Goesmann A."/>
            <person name="Mussgnug J.H."/>
            <person name="Kruse O."/>
        </authorList>
    </citation>
    <scope>NUCLEOTIDE SEQUENCE [LARGE SCALE GENOMIC DNA]</scope>
    <source>
        <strain evidence="6 7">SAG 48.87</strain>
    </source>
</reference>
<evidence type="ECO:0000313" key="6">
    <source>
        <dbReference type="EMBL" id="KIY95671.1"/>
    </source>
</evidence>
<dbReference type="GO" id="GO:0005634">
    <property type="term" value="C:nucleus"/>
    <property type="evidence" value="ECO:0007669"/>
    <property type="project" value="UniProtKB-SubCell"/>
</dbReference>
<dbReference type="AlphaFoldDB" id="A0A0D2M2Z2"/>
<feature type="compositionally biased region" description="Basic and acidic residues" evidence="4">
    <location>
        <begin position="323"/>
        <end position="334"/>
    </location>
</feature>
<feature type="domain" description="Homeobox" evidence="5">
    <location>
        <begin position="11"/>
        <end position="71"/>
    </location>
</feature>
<dbReference type="PROSITE" id="PS50071">
    <property type="entry name" value="HOMEOBOX_2"/>
    <property type="match status" value="1"/>
</dbReference>
<dbReference type="InterPro" id="IPR009057">
    <property type="entry name" value="Homeodomain-like_sf"/>
</dbReference>
<dbReference type="OrthoDB" id="6159439at2759"/>
<evidence type="ECO:0000256" key="4">
    <source>
        <dbReference type="SAM" id="MobiDB-lite"/>
    </source>
</evidence>
<evidence type="ECO:0000259" key="5">
    <source>
        <dbReference type="PROSITE" id="PS50071"/>
    </source>
</evidence>
<gene>
    <name evidence="6" type="ORF">MNEG_12292</name>
</gene>
<feature type="compositionally biased region" description="Low complexity" evidence="4">
    <location>
        <begin position="308"/>
        <end position="322"/>
    </location>
</feature>
<evidence type="ECO:0000256" key="2">
    <source>
        <dbReference type="RuleBase" id="RU000682"/>
    </source>
</evidence>
<dbReference type="STRING" id="145388.A0A0D2M2Z2"/>
<keyword evidence="3" id="KW-0175">Coiled coil</keyword>
<feature type="region of interest" description="Disordered" evidence="4">
    <location>
        <begin position="1"/>
        <end position="24"/>
    </location>
</feature>
<keyword evidence="1 2" id="KW-0539">Nucleus</keyword>
<evidence type="ECO:0000256" key="3">
    <source>
        <dbReference type="SAM" id="Coils"/>
    </source>
</evidence>